<dbReference type="SUPFAM" id="SSF53474">
    <property type="entry name" value="alpha/beta-Hydrolases"/>
    <property type="match status" value="1"/>
</dbReference>
<name>A0A3E0WT57_9GAMM</name>
<dbReference type="Pfam" id="PF00561">
    <property type="entry name" value="Abhydrolase_1"/>
    <property type="match status" value="1"/>
</dbReference>
<reference evidence="4" key="1">
    <citation type="submission" date="2017-05" db="EMBL/GenBank/DDBJ databases">
        <authorList>
            <person name="Sharma S."/>
            <person name="Sidhu C."/>
            <person name="Pinnaka A.K."/>
        </authorList>
    </citation>
    <scope>NUCLEOTIDE SEQUENCE [LARGE SCALE GENOMIC DNA]</scope>
    <source>
        <strain evidence="4">AK93</strain>
    </source>
</reference>
<dbReference type="InterPro" id="IPR000073">
    <property type="entry name" value="AB_hydrolase_1"/>
</dbReference>
<evidence type="ECO:0000256" key="1">
    <source>
        <dbReference type="SAM" id="SignalP"/>
    </source>
</evidence>
<protein>
    <recommendedName>
        <fullName evidence="2">AB hydrolase-1 domain-containing protein</fullName>
    </recommendedName>
</protein>
<sequence>MKIKTDKRLWSLGLVLALLVVLGWQPAHASAAETKHPLVLVHGLAGFDSLAGVYQYFYGIPRRLEREGAEVFLVQVSAANSSEWRGEQLLEQVEDILSITGAEKVNLIGHSHGSMTARYVAGVRPDLVASVTSVGGVNWGSRVADAVGGGTNGGFTGAVINAMGDALFGLIDLLSFGFNSIDTRAALASLSTEGSLAFNRNFPAGVSSEYCADNGEHVVDGVRYYSWGSRGHLTNGFDPSDYLLLAMGAAFRGEQNDGLVSVCSQQLGQSVGFFRRMNHLDQVNQIAGFTPLLGTNPNTVWRNHANRLKNDGL</sequence>
<keyword evidence="1" id="KW-0732">Signal</keyword>
<proteinExistence type="predicted"/>
<gene>
    <name evidence="3" type="ORF">CAL65_11945</name>
</gene>
<dbReference type="Gene3D" id="3.40.50.1820">
    <property type="entry name" value="alpha/beta hydrolase"/>
    <property type="match status" value="1"/>
</dbReference>
<dbReference type="AlphaFoldDB" id="A0A3E0WT57"/>
<dbReference type="RefSeq" id="WP_116302303.1">
    <property type="nucleotide sequence ID" value="NZ_NFZV01000009.1"/>
</dbReference>
<accession>A0A3E0WT57</accession>
<dbReference type="EMBL" id="NFZW01000010">
    <property type="protein sequence ID" value="RFA36154.1"/>
    <property type="molecule type" value="Genomic_DNA"/>
</dbReference>
<keyword evidence="4" id="KW-1185">Reference proteome</keyword>
<dbReference type="Proteomes" id="UP000256763">
    <property type="component" value="Unassembled WGS sequence"/>
</dbReference>
<dbReference type="InterPro" id="IPR029058">
    <property type="entry name" value="AB_hydrolase_fold"/>
</dbReference>
<evidence type="ECO:0000313" key="3">
    <source>
        <dbReference type="EMBL" id="RFA36154.1"/>
    </source>
</evidence>
<feature type="signal peptide" evidence="1">
    <location>
        <begin position="1"/>
        <end position="29"/>
    </location>
</feature>
<feature type="domain" description="AB hydrolase-1" evidence="2">
    <location>
        <begin position="37"/>
        <end position="139"/>
    </location>
</feature>
<evidence type="ECO:0000313" key="4">
    <source>
        <dbReference type="Proteomes" id="UP000256763"/>
    </source>
</evidence>
<comment type="caution">
    <text evidence="3">The sequence shown here is derived from an EMBL/GenBank/DDBJ whole genome shotgun (WGS) entry which is preliminary data.</text>
</comment>
<dbReference type="OrthoDB" id="2004167at2"/>
<feature type="chain" id="PRO_5017575210" description="AB hydrolase-1 domain-containing protein" evidence="1">
    <location>
        <begin position="30"/>
        <end position="313"/>
    </location>
</feature>
<evidence type="ECO:0000259" key="2">
    <source>
        <dbReference type="Pfam" id="PF00561"/>
    </source>
</evidence>
<organism evidence="3 4">
    <name type="scientific">Alkalilimnicola ehrlichii</name>
    <dbReference type="NCBI Taxonomy" id="351052"/>
    <lineage>
        <taxon>Bacteria</taxon>
        <taxon>Pseudomonadati</taxon>
        <taxon>Pseudomonadota</taxon>
        <taxon>Gammaproteobacteria</taxon>
        <taxon>Chromatiales</taxon>
        <taxon>Ectothiorhodospiraceae</taxon>
        <taxon>Alkalilimnicola</taxon>
    </lineage>
</organism>